<comment type="subcellular location">
    <subcellularLocation>
        <location evidence="1">Cell membrane</location>
        <topology evidence="1">Multi-pass membrane protein</topology>
    </subcellularLocation>
</comment>
<keyword evidence="3 6" id="KW-0812">Transmembrane</keyword>
<feature type="domain" description="Cardiolipin synthase N-terminal" evidence="7">
    <location>
        <begin position="14"/>
        <end position="57"/>
    </location>
</feature>
<evidence type="ECO:0000256" key="2">
    <source>
        <dbReference type="ARBA" id="ARBA00022475"/>
    </source>
</evidence>
<keyword evidence="5 6" id="KW-0472">Membrane</keyword>
<protein>
    <submittedName>
        <fullName evidence="8">PLDc_N domain-containing protein</fullName>
    </submittedName>
</protein>
<dbReference type="AlphaFoldDB" id="A0A7C1SS24"/>
<dbReference type="InterPro" id="IPR027379">
    <property type="entry name" value="CLS_N"/>
</dbReference>
<dbReference type="Pfam" id="PF13396">
    <property type="entry name" value="PLDc_N"/>
    <property type="match status" value="1"/>
</dbReference>
<evidence type="ECO:0000256" key="5">
    <source>
        <dbReference type="ARBA" id="ARBA00023136"/>
    </source>
</evidence>
<gene>
    <name evidence="9" type="ORF">ENP62_02165</name>
    <name evidence="8" type="ORF">ENP94_07175</name>
    <name evidence="10" type="ORF">ENS16_02825</name>
</gene>
<accession>A0A7C1SS24</accession>
<keyword evidence="2" id="KW-1003">Cell membrane</keyword>
<sequence length="66" mass="7843">MILICITVVIAAKVLWIWMLIDALIHETDECNMRLLWTLVIIFTHWLGALIYLLVRRPERIRKLGK</sequence>
<proteinExistence type="predicted"/>
<evidence type="ECO:0000256" key="3">
    <source>
        <dbReference type="ARBA" id="ARBA00022692"/>
    </source>
</evidence>
<evidence type="ECO:0000313" key="8">
    <source>
        <dbReference type="EMBL" id="HEA87769.1"/>
    </source>
</evidence>
<evidence type="ECO:0000313" key="10">
    <source>
        <dbReference type="EMBL" id="HFJ53608.1"/>
    </source>
</evidence>
<dbReference type="GO" id="GO:0005886">
    <property type="term" value="C:plasma membrane"/>
    <property type="evidence" value="ECO:0007669"/>
    <property type="project" value="UniProtKB-SubCell"/>
</dbReference>
<evidence type="ECO:0000259" key="7">
    <source>
        <dbReference type="Pfam" id="PF13396"/>
    </source>
</evidence>
<dbReference type="EMBL" id="DSLG01000008">
    <property type="protein sequence ID" value="HEA87769.1"/>
    <property type="molecule type" value="Genomic_DNA"/>
</dbReference>
<keyword evidence="4 6" id="KW-1133">Transmembrane helix</keyword>
<dbReference type="EMBL" id="DSKA01000161">
    <property type="protein sequence ID" value="HEE18340.1"/>
    <property type="molecule type" value="Genomic_DNA"/>
</dbReference>
<dbReference type="EMBL" id="DSTU01000004">
    <property type="protein sequence ID" value="HFJ53608.1"/>
    <property type="molecule type" value="Genomic_DNA"/>
</dbReference>
<reference evidence="8" key="1">
    <citation type="journal article" date="2020" name="mSystems">
        <title>Genome- and Community-Level Interaction Insights into Carbon Utilization and Element Cycling Functions of Hydrothermarchaeota in Hydrothermal Sediment.</title>
        <authorList>
            <person name="Zhou Z."/>
            <person name="Liu Y."/>
            <person name="Xu W."/>
            <person name="Pan J."/>
            <person name="Luo Z.H."/>
            <person name="Li M."/>
        </authorList>
    </citation>
    <scope>NUCLEOTIDE SEQUENCE [LARGE SCALE GENOMIC DNA]</scope>
    <source>
        <strain evidence="9">SpSt-236</strain>
        <strain evidence="8">SpSt-265</strain>
        <strain evidence="10">SpSt-465</strain>
    </source>
</reference>
<comment type="caution">
    <text evidence="8">The sequence shown here is derived from an EMBL/GenBank/DDBJ whole genome shotgun (WGS) entry which is preliminary data.</text>
</comment>
<evidence type="ECO:0000256" key="4">
    <source>
        <dbReference type="ARBA" id="ARBA00022989"/>
    </source>
</evidence>
<evidence type="ECO:0000256" key="1">
    <source>
        <dbReference type="ARBA" id="ARBA00004651"/>
    </source>
</evidence>
<evidence type="ECO:0000313" key="9">
    <source>
        <dbReference type="EMBL" id="HEE18340.1"/>
    </source>
</evidence>
<evidence type="ECO:0000256" key="6">
    <source>
        <dbReference type="SAM" id="Phobius"/>
    </source>
</evidence>
<name>A0A7C1SS24_UNCW3</name>
<organism evidence="8">
    <name type="scientific">candidate division WOR-3 bacterium</name>
    <dbReference type="NCBI Taxonomy" id="2052148"/>
    <lineage>
        <taxon>Bacteria</taxon>
        <taxon>Bacteria division WOR-3</taxon>
    </lineage>
</organism>
<feature type="transmembrane region" description="Helical" evidence="6">
    <location>
        <begin position="35"/>
        <end position="55"/>
    </location>
</feature>